<comment type="function">
    <text evidence="6">May be a carrier protein for lipids.</text>
</comment>
<evidence type="ECO:0000256" key="4">
    <source>
        <dbReference type="ARBA" id="ARBA00022729"/>
    </source>
</evidence>
<dbReference type="EMBL" id="OU898279">
    <property type="protein sequence ID" value="CAG9834034.1"/>
    <property type="molecule type" value="Genomic_DNA"/>
</dbReference>
<keyword evidence="5" id="KW-0325">Glycoprotein</keyword>
<keyword evidence="8" id="KW-1185">Reference proteome</keyword>
<evidence type="ECO:0000313" key="7">
    <source>
        <dbReference type="EMBL" id="CAG9834034.1"/>
    </source>
</evidence>
<protein>
    <submittedName>
        <fullName evidence="7">Uncharacterized protein</fullName>
    </submittedName>
</protein>
<comment type="similarity">
    <text evidence="2">Belongs to the PBP/GOBP family.</text>
</comment>
<dbReference type="PANTHER" id="PTHR11857:SF43">
    <property type="entry name" value="GEO07291P1-RELATED"/>
    <property type="match status" value="1"/>
</dbReference>
<dbReference type="OrthoDB" id="8194670at2759"/>
<reference evidence="7" key="1">
    <citation type="submission" date="2022-01" db="EMBL/GenBank/DDBJ databases">
        <authorList>
            <person name="King R."/>
        </authorList>
    </citation>
    <scope>NUCLEOTIDE SEQUENCE</scope>
</reference>
<comment type="subcellular location">
    <subcellularLocation>
        <location evidence="1">Secreted</location>
    </subcellularLocation>
</comment>
<dbReference type="AlphaFoldDB" id="A0A9N9XCM6"/>
<organism evidence="7 8">
    <name type="scientific">Diabrotica balteata</name>
    <name type="common">Banded cucumber beetle</name>
    <dbReference type="NCBI Taxonomy" id="107213"/>
    <lineage>
        <taxon>Eukaryota</taxon>
        <taxon>Metazoa</taxon>
        <taxon>Ecdysozoa</taxon>
        <taxon>Arthropoda</taxon>
        <taxon>Hexapoda</taxon>
        <taxon>Insecta</taxon>
        <taxon>Pterygota</taxon>
        <taxon>Neoptera</taxon>
        <taxon>Endopterygota</taxon>
        <taxon>Coleoptera</taxon>
        <taxon>Polyphaga</taxon>
        <taxon>Cucujiformia</taxon>
        <taxon>Chrysomeloidea</taxon>
        <taxon>Chrysomelidae</taxon>
        <taxon>Galerucinae</taxon>
        <taxon>Diabroticina</taxon>
        <taxon>Diabroticites</taxon>
        <taxon>Diabrotica</taxon>
    </lineage>
</organism>
<name>A0A9N9XCM6_DIABA</name>
<dbReference type="FunFam" id="1.10.238.20:FF:000001">
    <property type="entry name" value="General odorant-binding protein lush"/>
    <property type="match status" value="1"/>
</dbReference>
<dbReference type="PANTHER" id="PTHR11857">
    <property type="entry name" value="ODORANT BINDING PROTEIN-RELATED"/>
    <property type="match status" value="1"/>
</dbReference>
<dbReference type="Proteomes" id="UP001153709">
    <property type="component" value="Chromosome 4"/>
</dbReference>
<dbReference type="Pfam" id="PF01395">
    <property type="entry name" value="PBP_GOBP"/>
    <property type="match status" value="1"/>
</dbReference>
<evidence type="ECO:0000256" key="1">
    <source>
        <dbReference type="ARBA" id="ARBA00004613"/>
    </source>
</evidence>
<dbReference type="CDD" id="cd23992">
    <property type="entry name" value="PBP_GOBP"/>
    <property type="match status" value="1"/>
</dbReference>
<gene>
    <name evidence="7" type="ORF">DIABBA_LOCUS7385</name>
</gene>
<dbReference type="Gene3D" id="1.10.238.20">
    <property type="entry name" value="Pheromone/general odorant binding protein domain"/>
    <property type="match status" value="1"/>
</dbReference>
<sequence length="219" mass="24506">MCKIGCLGDTKRRQLQSVQDKRKLSSKALFTEELLKITQRNEETSDGAQKNFFAIAHLNLLGEAMRSILIKRLIEIMLRLDMLVSALLERFGIFDIPEKWEAAITPEQVEKIKSFHKECLPKSGVNPELVQKARQGDFTNDPKLKEHIFCVSKLIGFQNDAGEIQVDVLKAKVGAALDDTALAAQLIDTCAKNLGDGPETAFETVKCYHEKTPVHLSII</sequence>
<evidence type="ECO:0000256" key="6">
    <source>
        <dbReference type="ARBA" id="ARBA00056866"/>
    </source>
</evidence>
<keyword evidence="4" id="KW-0732">Signal</keyword>
<dbReference type="GO" id="GO:0007608">
    <property type="term" value="P:sensory perception of smell"/>
    <property type="evidence" value="ECO:0007669"/>
    <property type="project" value="TreeGrafter"/>
</dbReference>
<dbReference type="GO" id="GO:0005615">
    <property type="term" value="C:extracellular space"/>
    <property type="evidence" value="ECO:0007669"/>
    <property type="project" value="TreeGrafter"/>
</dbReference>
<evidence type="ECO:0000256" key="3">
    <source>
        <dbReference type="ARBA" id="ARBA00022525"/>
    </source>
</evidence>
<evidence type="ECO:0000256" key="5">
    <source>
        <dbReference type="ARBA" id="ARBA00023180"/>
    </source>
</evidence>
<proteinExistence type="inferred from homology"/>
<evidence type="ECO:0000256" key="2">
    <source>
        <dbReference type="ARBA" id="ARBA00008098"/>
    </source>
</evidence>
<dbReference type="InterPro" id="IPR006170">
    <property type="entry name" value="PBP/GOBP"/>
</dbReference>
<dbReference type="SMART" id="SM00708">
    <property type="entry name" value="PhBP"/>
    <property type="match status" value="1"/>
</dbReference>
<keyword evidence="3" id="KW-0964">Secreted</keyword>
<dbReference type="InterPro" id="IPR036728">
    <property type="entry name" value="PBP_GOBP_sf"/>
</dbReference>
<evidence type="ECO:0000313" key="8">
    <source>
        <dbReference type="Proteomes" id="UP001153709"/>
    </source>
</evidence>
<dbReference type="GO" id="GO:0005549">
    <property type="term" value="F:odorant binding"/>
    <property type="evidence" value="ECO:0007669"/>
    <property type="project" value="InterPro"/>
</dbReference>
<dbReference type="SUPFAM" id="SSF47565">
    <property type="entry name" value="Insect pheromone/odorant-binding proteins"/>
    <property type="match status" value="1"/>
</dbReference>
<accession>A0A9N9XCM6</accession>